<organism evidence="11 12">
    <name type="scientific">Malassezia restricta (strain ATCC 96810 / NBRC 103918 / CBS 7877)</name>
    <name type="common">Seborrheic dermatitis infection agent</name>
    <dbReference type="NCBI Taxonomy" id="425264"/>
    <lineage>
        <taxon>Eukaryota</taxon>
        <taxon>Fungi</taxon>
        <taxon>Dikarya</taxon>
        <taxon>Basidiomycota</taxon>
        <taxon>Ustilaginomycotina</taxon>
        <taxon>Malasseziomycetes</taxon>
        <taxon>Malasseziales</taxon>
        <taxon>Malasseziaceae</taxon>
        <taxon>Malassezia</taxon>
    </lineage>
</organism>
<dbReference type="PIRSF" id="PIRSF027109">
    <property type="entry name" value="Golgi_SNARE"/>
    <property type="match status" value="1"/>
</dbReference>
<dbReference type="VEuPathDB" id="FungiDB:DNF11_0235"/>
<dbReference type="PANTHER" id="PTHR21094:SF2">
    <property type="entry name" value="GOLGI SNAP RECEPTOR COMPLEX MEMBER 1"/>
    <property type="match status" value="1"/>
</dbReference>
<comment type="subunit">
    <text evidence="9">Component of several multiprotein Golgi SNARE complexes.</text>
</comment>
<keyword evidence="3 9" id="KW-0813">Transport</keyword>
<dbReference type="Proteomes" id="UP000269793">
    <property type="component" value="Chromosome I"/>
</dbReference>
<evidence type="ECO:0000256" key="7">
    <source>
        <dbReference type="ARBA" id="ARBA00023034"/>
    </source>
</evidence>
<dbReference type="GO" id="GO:0015031">
    <property type="term" value="P:protein transport"/>
    <property type="evidence" value="ECO:0007669"/>
    <property type="project" value="UniProtKB-KW"/>
</dbReference>
<feature type="transmembrane region" description="Helical" evidence="10">
    <location>
        <begin position="215"/>
        <end position="234"/>
    </location>
</feature>
<evidence type="ECO:0000256" key="6">
    <source>
        <dbReference type="ARBA" id="ARBA00022989"/>
    </source>
</evidence>
<evidence type="ECO:0000256" key="1">
    <source>
        <dbReference type="ARBA" id="ARBA00004409"/>
    </source>
</evidence>
<dbReference type="GO" id="GO:0005797">
    <property type="term" value="C:Golgi medial cisterna"/>
    <property type="evidence" value="ECO:0007669"/>
    <property type="project" value="TreeGrafter"/>
</dbReference>
<evidence type="ECO:0000313" key="11">
    <source>
        <dbReference type="EMBL" id="AYO41185.1"/>
    </source>
</evidence>
<dbReference type="PANTHER" id="PTHR21094">
    <property type="entry name" value="GOS-28 SNARE- RELATED"/>
    <property type="match status" value="1"/>
</dbReference>
<dbReference type="OrthoDB" id="422156at2759"/>
<dbReference type="GO" id="GO:0006906">
    <property type="term" value="P:vesicle fusion"/>
    <property type="evidence" value="ECO:0007669"/>
    <property type="project" value="TreeGrafter"/>
</dbReference>
<keyword evidence="4 10" id="KW-0812">Transmembrane</keyword>
<dbReference type="GO" id="GO:0000139">
    <property type="term" value="C:Golgi membrane"/>
    <property type="evidence" value="ECO:0007669"/>
    <property type="project" value="UniProtKB-SubCell"/>
</dbReference>
<comment type="similarity">
    <text evidence="2 9">Belongs to the GOSR1 family.</text>
</comment>
<gene>
    <name evidence="11" type="primary">GOSR1</name>
    <name evidence="11" type="ORF">DNF11_0235</name>
</gene>
<dbReference type="GO" id="GO:0031201">
    <property type="term" value="C:SNARE complex"/>
    <property type="evidence" value="ECO:0007669"/>
    <property type="project" value="TreeGrafter"/>
</dbReference>
<evidence type="ECO:0000256" key="5">
    <source>
        <dbReference type="ARBA" id="ARBA00022927"/>
    </source>
</evidence>
<dbReference type="InterPro" id="IPR023601">
    <property type="entry name" value="Golgi_SNAP_su1"/>
</dbReference>
<comment type="function">
    <text evidence="9">Involved in transport from the ER to the Golgi apparatus as well as in intra-Golgi transport. It belongs to a super-family of proteins called t-SNAREs or soluble NSF (N-ethylmaleimide-sensitive factor) attachment protein receptor.</text>
</comment>
<evidence type="ECO:0000256" key="3">
    <source>
        <dbReference type="ARBA" id="ARBA00022448"/>
    </source>
</evidence>
<evidence type="ECO:0000256" key="10">
    <source>
        <dbReference type="SAM" id="Phobius"/>
    </source>
</evidence>
<evidence type="ECO:0000256" key="9">
    <source>
        <dbReference type="PIRNR" id="PIRNR027109"/>
    </source>
</evidence>
<dbReference type="Gene3D" id="1.20.5.110">
    <property type="match status" value="1"/>
</dbReference>
<dbReference type="STRING" id="425264.A0A3G2RZS4"/>
<keyword evidence="8 9" id="KW-0472">Membrane</keyword>
<name>A0A3G2RZS4_MALR7</name>
<keyword evidence="7 9" id="KW-0333">Golgi apparatus</keyword>
<dbReference type="GO" id="GO:0006888">
    <property type="term" value="P:endoplasmic reticulum to Golgi vesicle-mediated transport"/>
    <property type="evidence" value="ECO:0007669"/>
    <property type="project" value="InterPro"/>
</dbReference>
<evidence type="ECO:0000256" key="8">
    <source>
        <dbReference type="ARBA" id="ARBA00023136"/>
    </source>
</evidence>
<dbReference type="EMBL" id="CP033148">
    <property type="protein sequence ID" value="AYO41185.1"/>
    <property type="molecule type" value="Genomic_DNA"/>
</dbReference>
<dbReference type="AlphaFoldDB" id="A0A3G2RZS4"/>
<keyword evidence="12" id="KW-1185">Reference proteome</keyword>
<dbReference type="GO" id="GO:0005484">
    <property type="term" value="F:SNAP receptor activity"/>
    <property type="evidence" value="ECO:0007669"/>
    <property type="project" value="TreeGrafter"/>
</dbReference>
<keyword evidence="9" id="KW-0931">ER-Golgi transport</keyword>
<evidence type="ECO:0000256" key="2">
    <source>
        <dbReference type="ARBA" id="ARBA00008473"/>
    </source>
</evidence>
<protein>
    <recommendedName>
        <fullName evidence="9">Golgi SNAP receptor complex member 1</fullName>
    </recommendedName>
</protein>
<reference evidence="11 12" key="1">
    <citation type="submission" date="2018-10" db="EMBL/GenBank/DDBJ databases">
        <title>Complete genome sequence of Malassezia restricta CBS 7877.</title>
        <authorList>
            <person name="Morand S.C."/>
            <person name="Bertignac M."/>
            <person name="Iltis A."/>
            <person name="Kolder I."/>
            <person name="Pirovano W."/>
            <person name="Jourdain R."/>
            <person name="Clavaud C."/>
        </authorList>
    </citation>
    <scope>NUCLEOTIDE SEQUENCE [LARGE SCALE GENOMIC DNA]</scope>
    <source>
        <strain evidence="11 12">CBS 7877</strain>
    </source>
</reference>
<keyword evidence="6 10" id="KW-1133">Transmembrane helix</keyword>
<evidence type="ECO:0000313" key="12">
    <source>
        <dbReference type="Proteomes" id="UP000269793"/>
    </source>
</evidence>
<sequence>MTWEVQSRRVRQTQSRLDAKLTAYSQYVSDLARKNAAPSDAVSVDMSGSTPSVQDRAAMEAEIQALLVQYSDELDELGTTLNDPLLPPNNTQKHAIQRHRELLLDFEREFFRSKTHVRQVLDRHQLLGHVKQDIHDYRTQHASEVQSYLDERSHLERSHLMMDETLDQAYATQQEFRGQREQLGHTLTRLTRIAAQMPGVQSIISLISRRRRRDTIVLAVVIGVCLVILLFVGVRR</sequence>
<keyword evidence="11" id="KW-0675">Receptor</keyword>
<dbReference type="SUPFAM" id="SSF58038">
    <property type="entry name" value="SNARE fusion complex"/>
    <property type="match status" value="1"/>
</dbReference>
<comment type="subcellular location">
    <subcellularLocation>
        <location evidence="1">Golgi apparatus membrane</location>
        <topology evidence="1">Single-pass type IV membrane protein</topology>
    </subcellularLocation>
</comment>
<keyword evidence="5 9" id="KW-0653">Protein transport</keyword>
<dbReference type="Pfam" id="PF12352">
    <property type="entry name" value="V-SNARE_C"/>
    <property type="match status" value="1"/>
</dbReference>
<dbReference type="GO" id="GO:0005801">
    <property type="term" value="C:cis-Golgi network"/>
    <property type="evidence" value="ECO:0007669"/>
    <property type="project" value="InterPro"/>
</dbReference>
<proteinExistence type="inferred from homology"/>
<accession>A0A3G2RZS4</accession>
<evidence type="ECO:0000256" key="4">
    <source>
        <dbReference type="ARBA" id="ARBA00022692"/>
    </source>
</evidence>
<dbReference type="GO" id="GO:0048219">
    <property type="term" value="P:inter-Golgi cisterna vesicle-mediated transport"/>
    <property type="evidence" value="ECO:0007669"/>
    <property type="project" value="TreeGrafter"/>
</dbReference>